<name>A0A0R2LHR8_9LACO</name>
<keyword evidence="2 6" id="KW-0689">Ribosomal protein</keyword>
<dbReference type="InterPro" id="IPR043141">
    <property type="entry name" value="Ribosomal_uL10-like_sf"/>
</dbReference>
<evidence type="ECO:0000256" key="4">
    <source>
        <dbReference type="ARBA" id="ARBA00026025"/>
    </source>
</evidence>
<proteinExistence type="inferred from homology"/>
<dbReference type="EMBL" id="JQCN01000016">
    <property type="protein sequence ID" value="KRO01137.1"/>
    <property type="molecule type" value="Genomic_DNA"/>
</dbReference>
<keyword evidence="6" id="KW-0699">rRNA-binding</keyword>
<dbReference type="GO" id="GO:0015934">
    <property type="term" value="C:large ribosomal subunit"/>
    <property type="evidence" value="ECO:0007669"/>
    <property type="project" value="InterPro"/>
</dbReference>
<evidence type="ECO:0000256" key="2">
    <source>
        <dbReference type="ARBA" id="ARBA00022980"/>
    </source>
</evidence>
<protein>
    <recommendedName>
        <fullName evidence="5 6">Large ribosomal subunit protein uL10</fullName>
    </recommendedName>
</protein>
<dbReference type="Gene3D" id="6.10.250.290">
    <property type="match status" value="1"/>
</dbReference>
<gene>
    <name evidence="6" type="primary">rplJ</name>
    <name evidence="7" type="ORF">IV66_GL001174</name>
</gene>
<dbReference type="STRING" id="449659.IV66_GL001174"/>
<dbReference type="PROSITE" id="PS01109">
    <property type="entry name" value="RIBOSOMAL_L10"/>
    <property type="match status" value="1"/>
</dbReference>
<organism evidence="7 8">
    <name type="scientific">Ligilactobacillus pobuzihii</name>
    <dbReference type="NCBI Taxonomy" id="449659"/>
    <lineage>
        <taxon>Bacteria</taxon>
        <taxon>Bacillati</taxon>
        <taxon>Bacillota</taxon>
        <taxon>Bacilli</taxon>
        <taxon>Lactobacillales</taxon>
        <taxon>Lactobacillaceae</taxon>
        <taxon>Ligilactobacillus</taxon>
    </lineage>
</organism>
<dbReference type="SUPFAM" id="SSF160369">
    <property type="entry name" value="Ribosomal protein L10-like"/>
    <property type="match status" value="1"/>
</dbReference>
<keyword evidence="6" id="KW-0694">RNA-binding</keyword>
<sequence length="170" mass="18346">MSWLSEQAIARKAEIVSNVADLLKDASSLLVFDYRGLTVDQMTDLRQQLRDAGAQMRVIKNTYLRRAAKETGYDELNELFAGPTAVVFGGADDSTAPARIVAKFAKASDEEVIQIKGGAIEGKVTSIDEINTLATLPSREGLLSMLVSALQAPVRNVAYALKAVVDNSDE</sequence>
<dbReference type="CDD" id="cd05797">
    <property type="entry name" value="Ribosomal_L10"/>
    <property type="match status" value="1"/>
</dbReference>
<accession>A0A0R2LHR8</accession>
<comment type="subunit">
    <text evidence="4 6">Part of the ribosomal stalk of the 50S ribosomal subunit. The N-terminus interacts with L11 and the large rRNA to form the base of the stalk. The C-terminus forms an elongated spine to which L12 dimers bind in a sequential fashion forming a multimeric L10(L12)X complex.</text>
</comment>
<keyword evidence="3 6" id="KW-0687">Ribonucleoprotein</keyword>
<dbReference type="Proteomes" id="UP000051886">
    <property type="component" value="Unassembled WGS sequence"/>
</dbReference>
<dbReference type="GO" id="GO:0006412">
    <property type="term" value="P:translation"/>
    <property type="evidence" value="ECO:0007669"/>
    <property type="project" value="UniProtKB-UniRule"/>
</dbReference>
<comment type="function">
    <text evidence="6">Forms part of the ribosomal stalk, playing a central role in the interaction of the ribosome with GTP-bound translation factors.</text>
</comment>
<dbReference type="PATRIC" id="fig|449659.4.peg.1189"/>
<dbReference type="AlphaFoldDB" id="A0A0R2LHR8"/>
<dbReference type="GO" id="GO:0070180">
    <property type="term" value="F:large ribosomal subunit rRNA binding"/>
    <property type="evidence" value="ECO:0007669"/>
    <property type="project" value="UniProtKB-UniRule"/>
</dbReference>
<dbReference type="InterPro" id="IPR047865">
    <property type="entry name" value="Ribosomal_uL10_bac_type"/>
</dbReference>
<dbReference type="HAMAP" id="MF_00362">
    <property type="entry name" value="Ribosomal_uL10"/>
    <property type="match status" value="1"/>
</dbReference>
<evidence type="ECO:0000256" key="5">
    <source>
        <dbReference type="ARBA" id="ARBA00035202"/>
    </source>
</evidence>
<dbReference type="InterPro" id="IPR001790">
    <property type="entry name" value="Ribosomal_uL10"/>
</dbReference>
<keyword evidence="8" id="KW-1185">Reference proteome</keyword>
<dbReference type="PANTHER" id="PTHR11560">
    <property type="entry name" value="39S RIBOSOMAL PROTEIN L10, MITOCHONDRIAL"/>
    <property type="match status" value="1"/>
</dbReference>
<comment type="caution">
    <text evidence="7">The sequence shown here is derived from an EMBL/GenBank/DDBJ whole genome shotgun (WGS) entry which is preliminary data.</text>
</comment>
<evidence type="ECO:0000313" key="7">
    <source>
        <dbReference type="EMBL" id="KRO01137.1"/>
    </source>
</evidence>
<evidence type="ECO:0000313" key="8">
    <source>
        <dbReference type="Proteomes" id="UP000051886"/>
    </source>
</evidence>
<dbReference type="InterPro" id="IPR022973">
    <property type="entry name" value="Ribosomal_uL10_bac"/>
</dbReference>
<evidence type="ECO:0000256" key="1">
    <source>
        <dbReference type="ARBA" id="ARBA00008889"/>
    </source>
</evidence>
<reference evidence="7 8" key="1">
    <citation type="journal article" date="2015" name="Genome Announc.">
        <title>Expanding the biotechnology potential of lactobacilli through comparative genomics of 213 strains and associated genera.</title>
        <authorList>
            <person name="Sun Z."/>
            <person name="Harris H.M."/>
            <person name="McCann A."/>
            <person name="Guo C."/>
            <person name="Argimon S."/>
            <person name="Zhang W."/>
            <person name="Yang X."/>
            <person name="Jeffery I.B."/>
            <person name="Cooney J.C."/>
            <person name="Kagawa T.F."/>
            <person name="Liu W."/>
            <person name="Song Y."/>
            <person name="Salvetti E."/>
            <person name="Wrobel A."/>
            <person name="Rasinkangas P."/>
            <person name="Parkhill J."/>
            <person name="Rea M.C."/>
            <person name="O'Sullivan O."/>
            <person name="Ritari J."/>
            <person name="Douillard F.P."/>
            <person name="Paul Ross R."/>
            <person name="Yang R."/>
            <person name="Briner A.E."/>
            <person name="Felis G.E."/>
            <person name="de Vos W.M."/>
            <person name="Barrangou R."/>
            <person name="Klaenhammer T.R."/>
            <person name="Caufield P.W."/>
            <person name="Cui Y."/>
            <person name="Zhang H."/>
            <person name="O'Toole P.W."/>
        </authorList>
    </citation>
    <scope>NUCLEOTIDE SEQUENCE [LARGE SCALE GENOMIC DNA]</scope>
    <source>
        <strain evidence="7 8">NBRC 103219</strain>
    </source>
</reference>
<dbReference type="InterPro" id="IPR002363">
    <property type="entry name" value="Ribosomal_uL10_CS_bac"/>
</dbReference>
<dbReference type="GO" id="GO:0003735">
    <property type="term" value="F:structural constituent of ribosome"/>
    <property type="evidence" value="ECO:0007669"/>
    <property type="project" value="InterPro"/>
</dbReference>
<evidence type="ECO:0000256" key="3">
    <source>
        <dbReference type="ARBA" id="ARBA00023274"/>
    </source>
</evidence>
<evidence type="ECO:0000256" key="6">
    <source>
        <dbReference type="HAMAP-Rule" id="MF_00362"/>
    </source>
</evidence>
<comment type="similarity">
    <text evidence="1 6">Belongs to the universal ribosomal protein uL10 family.</text>
</comment>
<dbReference type="Pfam" id="PF00466">
    <property type="entry name" value="Ribosomal_L10"/>
    <property type="match status" value="1"/>
</dbReference>
<dbReference type="NCBIfam" id="NF000955">
    <property type="entry name" value="PRK00099.1-1"/>
    <property type="match status" value="1"/>
</dbReference>
<dbReference type="Gene3D" id="3.30.70.1730">
    <property type="match status" value="1"/>
</dbReference>